<organism evidence="1 2">
    <name type="scientific">Zosterops borbonicus</name>
    <dbReference type="NCBI Taxonomy" id="364589"/>
    <lineage>
        <taxon>Eukaryota</taxon>
        <taxon>Metazoa</taxon>
        <taxon>Chordata</taxon>
        <taxon>Craniata</taxon>
        <taxon>Vertebrata</taxon>
        <taxon>Euteleostomi</taxon>
        <taxon>Archelosauria</taxon>
        <taxon>Archosauria</taxon>
        <taxon>Dinosauria</taxon>
        <taxon>Saurischia</taxon>
        <taxon>Theropoda</taxon>
        <taxon>Coelurosauria</taxon>
        <taxon>Aves</taxon>
        <taxon>Neognathae</taxon>
        <taxon>Neoaves</taxon>
        <taxon>Telluraves</taxon>
        <taxon>Australaves</taxon>
        <taxon>Passeriformes</taxon>
        <taxon>Sylvioidea</taxon>
        <taxon>Zosteropidae</taxon>
        <taxon>Zosterops</taxon>
    </lineage>
</organism>
<evidence type="ECO:0008006" key="3">
    <source>
        <dbReference type="Google" id="ProtNLM"/>
    </source>
</evidence>
<dbReference type="PANTHER" id="PTHR33332">
    <property type="entry name" value="REVERSE TRANSCRIPTASE DOMAIN-CONTAINING PROTEIN"/>
    <property type="match status" value="1"/>
</dbReference>
<dbReference type="AlphaFoldDB" id="A0A8K1D8G2"/>
<gene>
    <name evidence="1" type="ORF">HGM15179_019604</name>
</gene>
<reference evidence="1" key="1">
    <citation type="submission" date="2019-04" db="EMBL/GenBank/DDBJ databases">
        <title>Genome assembly of Zosterops borbonicus 15179.</title>
        <authorList>
            <person name="Leroy T."/>
            <person name="Anselmetti Y."/>
            <person name="Tilak M.-K."/>
            <person name="Nabholz B."/>
        </authorList>
    </citation>
    <scope>NUCLEOTIDE SEQUENCE</scope>
    <source>
        <strain evidence="1">HGM_15179</strain>
        <tissue evidence="1">Muscle</tissue>
    </source>
</reference>
<protein>
    <recommendedName>
        <fullName evidence="3">Reverse transcriptase</fullName>
    </recommendedName>
</protein>
<evidence type="ECO:0000313" key="1">
    <source>
        <dbReference type="EMBL" id="TRZ07503.1"/>
    </source>
</evidence>
<comment type="caution">
    <text evidence="1">The sequence shown here is derived from an EMBL/GenBank/DDBJ whole genome shotgun (WGS) entry which is preliminary data.</text>
</comment>
<dbReference type="OrthoDB" id="9170669at2759"/>
<keyword evidence="2" id="KW-1185">Reference proteome</keyword>
<evidence type="ECO:0000313" key="2">
    <source>
        <dbReference type="Proteomes" id="UP000796761"/>
    </source>
</evidence>
<accession>A0A8K1D8G2</accession>
<proteinExistence type="predicted"/>
<dbReference type="Proteomes" id="UP000796761">
    <property type="component" value="Unassembled WGS sequence"/>
</dbReference>
<dbReference type="EMBL" id="SWJQ01001747">
    <property type="protein sequence ID" value="TRZ07503.1"/>
    <property type="molecule type" value="Genomic_DNA"/>
</dbReference>
<name>A0A8K1D8G2_9PASS</name>
<sequence length="285" mass="31881">MKQILLEIAQRHMEDKEVIRDSQHGFTKGKSFLTNLVAFYDGVTPSVEKGRATDVTYLDFCKAFDMSHSNGSANGSVSHWTSVTGDVPQGFILGPVLFNVFINDIDKEIECTLSKSADNTKLSGAFDTPEGRDAIQRDLDKLEKWAHGNLMRFNKNPAEVGKYLKEKCHDDNSNEKKLITICWALAYAYFMLLDTVGQQIKAEGQEDKLADTPVIQAAAKPDMEHKPMTVAPIMRRKHKTKTNCPVDDNDDIGEGLSKLATDSEPEIITESLSMKDLCNLRKDYT</sequence>